<protein>
    <submittedName>
        <fullName evidence="4">Uroporphyrinogen-III C-methyltransferase</fullName>
        <ecNumber evidence="4">2.1.1.107</ecNumber>
    </submittedName>
</protein>
<keyword evidence="3" id="KW-0472">Membrane</keyword>
<feature type="coiled-coil region" evidence="1">
    <location>
        <begin position="62"/>
        <end position="128"/>
    </location>
</feature>
<evidence type="ECO:0000256" key="2">
    <source>
        <dbReference type="SAM" id="MobiDB-lite"/>
    </source>
</evidence>
<dbReference type="EC" id="2.1.1.107" evidence="4"/>
<evidence type="ECO:0000256" key="1">
    <source>
        <dbReference type="SAM" id="Coils"/>
    </source>
</evidence>
<evidence type="ECO:0000313" key="4">
    <source>
        <dbReference type="EMBL" id="QBH95115.1"/>
    </source>
</evidence>
<dbReference type="OrthoDB" id="5739852at2"/>
<dbReference type="AlphaFoldDB" id="A0A411WFV5"/>
<accession>A0A411WFV5</accession>
<dbReference type="RefSeq" id="WP_130590111.1">
    <property type="nucleotide sequence ID" value="NZ_CP034752.1"/>
</dbReference>
<feature type="transmembrane region" description="Helical" evidence="3">
    <location>
        <begin position="37"/>
        <end position="56"/>
    </location>
</feature>
<feature type="compositionally biased region" description="Low complexity" evidence="2">
    <location>
        <begin position="382"/>
        <end position="401"/>
    </location>
</feature>
<keyword evidence="4" id="KW-0808">Transferase</keyword>
<keyword evidence="3" id="KW-0812">Transmembrane</keyword>
<reference evidence="4 5" key="1">
    <citation type="submission" date="2019-03" db="EMBL/GenBank/DDBJ databases">
        <title>Pragia sp. nov. isolated from the gut tract of Carduelis flavirostris.</title>
        <authorList>
            <person name="Ge Y."/>
        </authorList>
    </citation>
    <scope>NUCLEOTIDE SEQUENCE [LARGE SCALE GENOMIC DNA]</scope>
    <source>
        <strain evidence="4 5">CF-458</strain>
    </source>
</reference>
<keyword evidence="1" id="KW-0175">Coiled coil</keyword>
<dbReference type="Proteomes" id="UP000293154">
    <property type="component" value="Chromosome"/>
</dbReference>
<dbReference type="Pfam" id="PF04375">
    <property type="entry name" value="HemX"/>
    <property type="match status" value="1"/>
</dbReference>
<dbReference type="GO" id="GO:0004851">
    <property type="term" value="F:uroporphyrin-III C-methyltransferase activity"/>
    <property type="evidence" value="ECO:0007669"/>
    <property type="project" value="UniProtKB-EC"/>
</dbReference>
<keyword evidence="4" id="KW-0489">Methyltransferase</keyword>
<dbReference type="GO" id="GO:0032259">
    <property type="term" value="P:methylation"/>
    <property type="evidence" value="ECO:0007669"/>
    <property type="project" value="UniProtKB-KW"/>
</dbReference>
<keyword evidence="5" id="KW-1185">Reference proteome</keyword>
<gene>
    <name evidence="4" type="ORF">EKN56_01015</name>
</gene>
<dbReference type="PANTHER" id="PTHR38043">
    <property type="entry name" value="PROTEIN HEMX"/>
    <property type="match status" value="1"/>
</dbReference>
<keyword evidence="3" id="KW-1133">Transmembrane helix</keyword>
<dbReference type="KEGG" id="prag:EKN56_01015"/>
<feature type="compositionally biased region" description="Polar residues" evidence="2">
    <location>
        <begin position="23"/>
        <end position="32"/>
    </location>
</feature>
<dbReference type="NCBIfam" id="NF008173">
    <property type="entry name" value="PRK10920.1"/>
    <property type="match status" value="1"/>
</dbReference>
<feature type="region of interest" description="Disordered" evidence="2">
    <location>
        <begin position="1"/>
        <end position="32"/>
    </location>
</feature>
<evidence type="ECO:0000256" key="3">
    <source>
        <dbReference type="SAM" id="Phobius"/>
    </source>
</evidence>
<feature type="region of interest" description="Disordered" evidence="2">
    <location>
        <begin position="373"/>
        <end position="401"/>
    </location>
</feature>
<sequence length="401" mass="44131">MTDSTTPSAPVEQENVSAEKETNTQTPKVRQGSRSGVALGAIAIALVIALGGGLYYHGHQWAASQQATIQQLQAQIDSLKTGQSKEDGQLLASQNEFTQQLKNTENQIAEQNNKLNAQISTLQDLQNKVTTIASSDSKIWHLSEADFLVKMAARKLWIEQDAATAINMLKSADKSLSEFNDPSLSEVRQAIIQDINSISAVSQIDFDGIALRLNELSDQVMNLPSASTDWDNAPLDKSSTEVSGELKDWRQNLKNSWHNFMSEFITIRARDVPANELTSPLLTPDQDTYLRENLRLKLLIAARAVSRHQSEIYQQSLDSVSTWVRAYFDPDHSSTKAFISQLDELTQQSINLDMPKELKSLSLLDAVTRKRTRDIAPPAPVSAPAAAPAPESAHPSSNQEG</sequence>
<name>A0A411WFV5_9GAMM</name>
<dbReference type="EMBL" id="CP034752">
    <property type="protein sequence ID" value="QBH95115.1"/>
    <property type="molecule type" value="Genomic_DNA"/>
</dbReference>
<dbReference type="PANTHER" id="PTHR38043:SF1">
    <property type="entry name" value="PROTEIN HEMX"/>
    <property type="match status" value="1"/>
</dbReference>
<evidence type="ECO:0000313" key="5">
    <source>
        <dbReference type="Proteomes" id="UP000293154"/>
    </source>
</evidence>
<proteinExistence type="predicted"/>
<organism evidence="4 5">
    <name type="scientific">Limnobaculum zhutongyuii</name>
    <dbReference type="NCBI Taxonomy" id="2498113"/>
    <lineage>
        <taxon>Bacteria</taxon>
        <taxon>Pseudomonadati</taxon>
        <taxon>Pseudomonadota</taxon>
        <taxon>Gammaproteobacteria</taxon>
        <taxon>Enterobacterales</taxon>
        <taxon>Budviciaceae</taxon>
        <taxon>Limnobaculum</taxon>
    </lineage>
</organism>
<dbReference type="InterPro" id="IPR007470">
    <property type="entry name" value="HemX"/>
</dbReference>